<dbReference type="AlphaFoldDB" id="V7CXK3"/>
<protein>
    <recommendedName>
        <fullName evidence="2">Light-regulated protein</fullName>
    </recommendedName>
</protein>
<dbReference type="PANTHER" id="PTHR36762">
    <property type="entry name" value="LIGHT-REGULATED PROTEIN 1, CHLOROPLASTIC"/>
    <property type="match status" value="1"/>
</dbReference>
<dbReference type="OrthoDB" id="2011897at2759"/>
<sequence length="139" mass="15245">MQTALTFAAPNVVPLAPTKTVTHVTNFPTKLKAPSSSPRYSPIRAAAVDPDTSTVDYNSSFSVFPAEACETVGGEACMAEMYPEAKLQPQAKNDTPRVVTENVEREYLEYNDPQTVFRGEACDDLGGSFCEHEYQKNVF</sequence>
<dbReference type="OMA" id="CEHEYQK"/>
<reference evidence="1" key="1">
    <citation type="submission" date="2013-04" db="EMBL/GenBank/DDBJ databases">
        <authorList>
            <person name="Schmutz J."/>
            <person name="McClean P."/>
            <person name="Shu S."/>
            <person name="Cregan P."/>
            <person name="Rokhsar D."/>
            <person name="Jackson S."/>
        </authorList>
    </citation>
    <scope>NUCLEOTIDE SEQUENCE</scope>
</reference>
<gene>
    <name evidence="1" type="ORF">PHAVU_001G085200g</name>
</gene>
<proteinExistence type="predicted"/>
<dbReference type="Gramene" id="ESW33621">
    <property type="protein sequence ID" value="ESW33621"/>
    <property type="gene ID" value="PHAVU_001G085200g"/>
</dbReference>
<evidence type="ECO:0008006" key="2">
    <source>
        <dbReference type="Google" id="ProtNLM"/>
    </source>
</evidence>
<dbReference type="Pfam" id="PF07207">
    <property type="entry name" value="Lir1"/>
    <property type="match status" value="1"/>
</dbReference>
<dbReference type="eggNOG" id="ENOG502S43X">
    <property type="taxonomic scope" value="Eukaryota"/>
</dbReference>
<accession>V7CXK3</accession>
<dbReference type="STRING" id="3885.V7CXK3"/>
<evidence type="ECO:0000313" key="1">
    <source>
        <dbReference type="EMBL" id="ESW33621.1"/>
    </source>
</evidence>
<name>V7CXK3_PHAVU</name>
<dbReference type="InterPro" id="IPR009856">
    <property type="entry name" value="Lir1"/>
</dbReference>
<organism evidence="1">
    <name type="scientific">Phaseolus vulgaris</name>
    <name type="common">Kidney bean</name>
    <name type="synonym">French bean</name>
    <dbReference type="NCBI Taxonomy" id="3885"/>
    <lineage>
        <taxon>Eukaryota</taxon>
        <taxon>Viridiplantae</taxon>
        <taxon>Streptophyta</taxon>
        <taxon>Embryophyta</taxon>
        <taxon>Tracheophyta</taxon>
        <taxon>Spermatophyta</taxon>
        <taxon>Magnoliopsida</taxon>
        <taxon>eudicotyledons</taxon>
        <taxon>Gunneridae</taxon>
        <taxon>Pentapetalae</taxon>
        <taxon>rosids</taxon>
        <taxon>fabids</taxon>
        <taxon>Fabales</taxon>
        <taxon>Fabaceae</taxon>
        <taxon>Papilionoideae</taxon>
        <taxon>50 kb inversion clade</taxon>
        <taxon>NPAAA clade</taxon>
        <taxon>indigoferoid/millettioid clade</taxon>
        <taxon>Phaseoleae</taxon>
        <taxon>Phaseolus</taxon>
    </lineage>
</organism>
<dbReference type="PANTHER" id="PTHR36762:SF2">
    <property type="entry name" value="LIGHT-REGULATED PROTEIN 1, CHLOROPLASTIC"/>
    <property type="match status" value="1"/>
</dbReference>
<dbReference type="EMBL" id="CM002288">
    <property type="protein sequence ID" value="ESW33621.1"/>
    <property type="molecule type" value="Genomic_DNA"/>
</dbReference>
<dbReference type="GO" id="GO:0009507">
    <property type="term" value="C:chloroplast"/>
    <property type="evidence" value="ECO:0007669"/>
    <property type="project" value="InterPro"/>
</dbReference>